<sequence>MKKGAPNVAPASRDVAKEDLALLLDQQLCFALYSASLQVTKQYKPHLDALGLTYPQYLVMLVLWEQDGLAVSDLGARLSLDSGTLTPLLKRLEGKGWLTRTRDSVDERRVRVTVTPEGLALKGQARAVPQAMRCLMGGSDAELVALRTTLHALRQRMADADVAPDTARGPA</sequence>
<dbReference type="InterPro" id="IPR039422">
    <property type="entry name" value="MarR/SlyA-like"/>
</dbReference>
<dbReference type="SMART" id="SM00347">
    <property type="entry name" value="HTH_MARR"/>
    <property type="match status" value="1"/>
</dbReference>
<dbReference type="OrthoDB" id="9806864at2"/>
<keyword evidence="3" id="KW-0805">Transcription regulation</keyword>
<dbReference type="EMBL" id="SIXI01000002">
    <property type="protein sequence ID" value="TBO32440.1"/>
    <property type="molecule type" value="Genomic_DNA"/>
</dbReference>
<evidence type="ECO:0000256" key="1">
    <source>
        <dbReference type="ARBA" id="ARBA00004496"/>
    </source>
</evidence>
<dbReference type="PROSITE" id="PS50995">
    <property type="entry name" value="HTH_MARR_2"/>
    <property type="match status" value="1"/>
</dbReference>
<dbReference type="InterPro" id="IPR000835">
    <property type="entry name" value="HTH_MarR-typ"/>
</dbReference>
<dbReference type="SUPFAM" id="SSF46785">
    <property type="entry name" value="Winged helix' DNA-binding domain"/>
    <property type="match status" value="1"/>
</dbReference>
<dbReference type="Pfam" id="PF01047">
    <property type="entry name" value="MarR"/>
    <property type="match status" value="1"/>
</dbReference>
<dbReference type="Gene3D" id="1.10.10.10">
    <property type="entry name" value="Winged helix-like DNA-binding domain superfamily/Winged helix DNA-binding domain"/>
    <property type="match status" value="1"/>
</dbReference>
<reference evidence="7 8" key="1">
    <citation type="submission" date="2019-02" db="EMBL/GenBank/DDBJ databases">
        <title>Aquabacterium sp. strain KMB7.</title>
        <authorList>
            <person name="Chen W.-M."/>
        </authorList>
    </citation>
    <scope>NUCLEOTIDE SEQUENCE [LARGE SCALE GENOMIC DNA]</scope>
    <source>
        <strain evidence="7 8">KMB7</strain>
    </source>
</reference>
<evidence type="ECO:0000259" key="6">
    <source>
        <dbReference type="PROSITE" id="PS50995"/>
    </source>
</evidence>
<evidence type="ECO:0000256" key="5">
    <source>
        <dbReference type="ARBA" id="ARBA00023163"/>
    </source>
</evidence>
<evidence type="ECO:0000313" key="7">
    <source>
        <dbReference type="EMBL" id="TBO32440.1"/>
    </source>
</evidence>
<protein>
    <submittedName>
        <fullName evidence="7">MarR family transcriptional regulator</fullName>
    </submittedName>
</protein>
<dbReference type="FunFam" id="1.10.10.10:FF:000163">
    <property type="entry name" value="MarR family transcriptional regulator"/>
    <property type="match status" value="1"/>
</dbReference>
<dbReference type="InterPro" id="IPR036390">
    <property type="entry name" value="WH_DNA-bd_sf"/>
</dbReference>
<dbReference type="PRINTS" id="PR00598">
    <property type="entry name" value="HTHMARR"/>
</dbReference>
<keyword evidence="8" id="KW-1185">Reference proteome</keyword>
<proteinExistence type="predicted"/>
<dbReference type="PANTHER" id="PTHR33164">
    <property type="entry name" value="TRANSCRIPTIONAL REGULATOR, MARR FAMILY"/>
    <property type="match status" value="1"/>
</dbReference>
<comment type="subcellular location">
    <subcellularLocation>
        <location evidence="1">Cytoplasm</location>
    </subcellularLocation>
</comment>
<dbReference type="InterPro" id="IPR036388">
    <property type="entry name" value="WH-like_DNA-bd_sf"/>
</dbReference>
<evidence type="ECO:0000256" key="2">
    <source>
        <dbReference type="ARBA" id="ARBA00022490"/>
    </source>
</evidence>
<comment type="caution">
    <text evidence="7">The sequence shown here is derived from an EMBL/GenBank/DDBJ whole genome shotgun (WGS) entry which is preliminary data.</text>
</comment>
<organism evidence="7 8">
    <name type="scientific">Aquabacterium lacunae</name>
    <dbReference type="NCBI Taxonomy" id="2528630"/>
    <lineage>
        <taxon>Bacteria</taxon>
        <taxon>Pseudomonadati</taxon>
        <taxon>Pseudomonadota</taxon>
        <taxon>Betaproteobacteria</taxon>
        <taxon>Burkholderiales</taxon>
        <taxon>Aquabacterium</taxon>
    </lineage>
</organism>
<dbReference type="PANTHER" id="PTHR33164:SF5">
    <property type="entry name" value="ORGANIC HYDROPEROXIDE RESISTANCE TRANSCRIPTIONAL REGULATOR"/>
    <property type="match status" value="1"/>
</dbReference>
<dbReference type="RefSeq" id="WP_130966654.1">
    <property type="nucleotide sequence ID" value="NZ_SIXI01000002.1"/>
</dbReference>
<dbReference type="GO" id="GO:0003677">
    <property type="term" value="F:DNA binding"/>
    <property type="evidence" value="ECO:0007669"/>
    <property type="project" value="UniProtKB-KW"/>
</dbReference>
<evidence type="ECO:0000256" key="4">
    <source>
        <dbReference type="ARBA" id="ARBA00023125"/>
    </source>
</evidence>
<keyword evidence="4" id="KW-0238">DNA-binding</keyword>
<accession>A0A4Q9H4R6</accession>
<keyword evidence="2" id="KW-0963">Cytoplasm</keyword>
<name>A0A4Q9H4R6_9BURK</name>
<dbReference type="GO" id="GO:0003700">
    <property type="term" value="F:DNA-binding transcription factor activity"/>
    <property type="evidence" value="ECO:0007669"/>
    <property type="project" value="InterPro"/>
</dbReference>
<dbReference type="GO" id="GO:0006950">
    <property type="term" value="P:response to stress"/>
    <property type="evidence" value="ECO:0007669"/>
    <property type="project" value="TreeGrafter"/>
</dbReference>
<evidence type="ECO:0000256" key="3">
    <source>
        <dbReference type="ARBA" id="ARBA00023015"/>
    </source>
</evidence>
<gene>
    <name evidence="7" type="ORF">EYS42_04355</name>
</gene>
<keyword evidence="5" id="KW-0804">Transcription</keyword>
<evidence type="ECO:0000313" key="8">
    <source>
        <dbReference type="Proteomes" id="UP000292120"/>
    </source>
</evidence>
<feature type="domain" description="HTH marR-type" evidence="6">
    <location>
        <begin position="25"/>
        <end position="155"/>
    </location>
</feature>
<dbReference type="GO" id="GO:0005737">
    <property type="term" value="C:cytoplasm"/>
    <property type="evidence" value="ECO:0007669"/>
    <property type="project" value="UniProtKB-SubCell"/>
</dbReference>
<dbReference type="Proteomes" id="UP000292120">
    <property type="component" value="Unassembled WGS sequence"/>
</dbReference>
<dbReference type="AlphaFoldDB" id="A0A4Q9H4R6"/>